<evidence type="ECO:0000313" key="11">
    <source>
        <dbReference type="Proteomes" id="UP001140091"/>
    </source>
</evidence>
<organism evidence="10 11">
    <name type="scientific">Candolleomyces eurysporus</name>
    <dbReference type="NCBI Taxonomy" id="2828524"/>
    <lineage>
        <taxon>Eukaryota</taxon>
        <taxon>Fungi</taxon>
        <taxon>Dikarya</taxon>
        <taxon>Basidiomycota</taxon>
        <taxon>Agaricomycotina</taxon>
        <taxon>Agaricomycetes</taxon>
        <taxon>Agaricomycetidae</taxon>
        <taxon>Agaricales</taxon>
        <taxon>Agaricineae</taxon>
        <taxon>Psathyrellaceae</taxon>
        <taxon>Candolleomyces</taxon>
    </lineage>
</organism>
<dbReference type="Gene3D" id="3.30.40.10">
    <property type="entry name" value="Zinc/RING finger domain, C3HC4 (zinc finger)"/>
    <property type="match status" value="1"/>
</dbReference>
<dbReference type="GO" id="GO:0008270">
    <property type="term" value="F:zinc ion binding"/>
    <property type="evidence" value="ECO:0007669"/>
    <property type="project" value="UniProtKB-KW"/>
</dbReference>
<comment type="caution">
    <text evidence="10">The sequence shown here is derived from an EMBL/GenBank/DDBJ whole genome shotgun (WGS) entry which is preliminary data.</text>
</comment>
<dbReference type="Proteomes" id="UP001140091">
    <property type="component" value="Unassembled WGS sequence"/>
</dbReference>
<evidence type="ECO:0000256" key="7">
    <source>
        <dbReference type="ARBA" id="ARBA00022833"/>
    </source>
</evidence>
<evidence type="ECO:0000256" key="1">
    <source>
        <dbReference type="ARBA" id="ARBA00004906"/>
    </source>
</evidence>
<feature type="domain" description="RING-type" evidence="9">
    <location>
        <begin position="226"/>
        <end position="452"/>
    </location>
</feature>
<keyword evidence="11" id="KW-1185">Reference proteome</keyword>
<feature type="compositionally biased region" description="Polar residues" evidence="8">
    <location>
        <begin position="438"/>
        <end position="451"/>
    </location>
</feature>
<comment type="pathway">
    <text evidence="1">Protein modification; protein ubiquitination.</text>
</comment>
<proteinExistence type="predicted"/>
<feature type="region of interest" description="Disordered" evidence="8">
    <location>
        <begin position="1"/>
        <end position="67"/>
    </location>
</feature>
<evidence type="ECO:0000256" key="5">
    <source>
        <dbReference type="ARBA" id="ARBA00022771"/>
    </source>
</evidence>
<feature type="region of interest" description="Disordered" evidence="8">
    <location>
        <begin position="589"/>
        <end position="622"/>
    </location>
</feature>
<name>A0A9W8MFB5_9AGAR</name>
<keyword evidence="7" id="KW-0862">Zinc</keyword>
<dbReference type="CDD" id="cd20339">
    <property type="entry name" value="BRcat_RBR_RNF216"/>
    <property type="match status" value="1"/>
</dbReference>
<dbReference type="SUPFAM" id="SSF57850">
    <property type="entry name" value="RING/U-box"/>
    <property type="match status" value="2"/>
</dbReference>
<feature type="compositionally biased region" description="Polar residues" evidence="8">
    <location>
        <begin position="589"/>
        <end position="608"/>
    </location>
</feature>
<evidence type="ECO:0000256" key="6">
    <source>
        <dbReference type="ARBA" id="ARBA00022786"/>
    </source>
</evidence>
<keyword evidence="5" id="KW-0863">Zinc-finger</keyword>
<evidence type="ECO:0000256" key="2">
    <source>
        <dbReference type="ARBA" id="ARBA00022679"/>
    </source>
</evidence>
<reference evidence="10" key="1">
    <citation type="submission" date="2022-06" db="EMBL/GenBank/DDBJ databases">
        <title>Genome Sequence of Candolleomyces eurysporus.</title>
        <authorList>
            <person name="Buettner E."/>
        </authorList>
    </citation>
    <scope>NUCLEOTIDE SEQUENCE</scope>
    <source>
        <strain evidence="10">VTCC 930004</strain>
    </source>
</reference>
<evidence type="ECO:0000256" key="4">
    <source>
        <dbReference type="ARBA" id="ARBA00022737"/>
    </source>
</evidence>
<dbReference type="InterPro" id="IPR047545">
    <property type="entry name" value="BRcat_RBR_RNF216"/>
</dbReference>
<keyword evidence="2" id="KW-0808">Transferase</keyword>
<keyword evidence="4" id="KW-0677">Repeat</keyword>
<dbReference type="AlphaFoldDB" id="A0A9W8MFB5"/>
<dbReference type="EMBL" id="JANBPK010001055">
    <property type="protein sequence ID" value="KAJ2926529.1"/>
    <property type="molecule type" value="Genomic_DNA"/>
</dbReference>
<dbReference type="PANTHER" id="PTHR22770">
    <property type="entry name" value="UBIQUITIN CONJUGATING ENZYME 7 INTERACTING PROTEIN-RELATED"/>
    <property type="match status" value="1"/>
</dbReference>
<sequence length="622" mass="70498">MSTLKRKGPPQDSNDSLIGGHGAEDEAGIGDDLARSGRGDRDEGRGQVDREQENRPRKRSKPTIMDVDSSYDHYASIDRLFKGGPDYHQLALNALRISFPRVSVIRIMQTLQRHRGLYVPTHLSLLDEEKRRQLGEEMDQGGALRNNAVDEREMGIHIPIEKSKGKGRELACAFFDEEKRWLDGFLNKSPSHDAGYDGFALDMKHDSPWSAVEDVLNDVDHDNDGACAECGCCFSDFLATSMAQCPNNHKFCQGCLQTYASTRLSTQQNPVLTCIHTSGCNTPFHDSELRRLLPPKLLSLYERLVQRKALREANLVGLEECPFCPWAGLFEDPIERNVLFRCGNGEDGCGIVSCRICKKKNHWPEKNCKQAQEDEHLDGRVMIEEAMSKALVRTCPNPQCEKPFIKEHGCNKMKCPSCGTLSCYTCRQVISGYDHFHQNTPSQPGSSSKNTKCPLWDTNTDQRHQEEVKEACEKALEEYKRDHPEAVFGKNIKVDCAAPGRLMFKVRFLRHSSDKGIINTYHRAPLFHWVECRRPVATVAPFKLAAHLLEESGLEELESEELKGPYRILRLQPDPFRGRFTIPSKTFNKDNATTHSYRSPKPNNSSFCTLRRGTKYNEPRLN</sequence>
<protein>
    <recommendedName>
        <fullName evidence="9">RING-type domain-containing protein</fullName>
    </recommendedName>
</protein>
<dbReference type="InterPro" id="IPR002867">
    <property type="entry name" value="IBR_dom"/>
</dbReference>
<feature type="non-terminal residue" evidence="10">
    <location>
        <position position="622"/>
    </location>
</feature>
<keyword evidence="6" id="KW-0833">Ubl conjugation pathway</keyword>
<evidence type="ECO:0000256" key="8">
    <source>
        <dbReference type="SAM" id="MobiDB-lite"/>
    </source>
</evidence>
<dbReference type="SMART" id="SM00647">
    <property type="entry name" value="IBR"/>
    <property type="match status" value="2"/>
</dbReference>
<evidence type="ECO:0000259" key="9">
    <source>
        <dbReference type="PROSITE" id="PS51873"/>
    </source>
</evidence>
<dbReference type="Pfam" id="PF26200">
    <property type="entry name" value="Rcat_RNF216"/>
    <property type="match status" value="1"/>
</dbReference>
<feature type="region of interest" description="Disordered" evidence="8">
    <location>
        <begin position="437"/>
        <end position="457"/>
    </location>
</feature>
<dbReference type="InterPro" id="IPR051628">
    <property type="entry name" value="LUBAC_E3_Ligases"/>
</dbReference>
<gene>
    <name evidence="10" type="ORF">H1R20_g10558</name>
</gene>
<dbReference type="PROSITE" id="PS51873">
    <property type="entry name" value="TRIAD"/>
    <property type="match status" value="1"/>
</dbReference>
<dbReference type="OrthoDB" id="10009520at2759"/>
<keyword evidence="3" id="KW-0479">Metal-binding</keyword>
<dbReference type="CDD" id="cd16630">
    <property type="entry name" value="RING-HC_RBR_RNF216"/>
    <property type="match status" value="1"/>
</dbReference>
<dbReference type="Gene3D" id="1.20.120.1750">
    <property type="match status" value="1"/>
</dbReference>
<feature type="compositionally biased region" description="Basic and acidic residues" evidence="8">
    <location>
        <begin position="32"/>
        <end position="55"/>
    </location>
</feature>
<dbReference type="CDD" id="cd20353">
    <property type="entry name" value="Rcat_RBR_RNF216"/>
    <property type="match status" value="1"/>
</dbReference>
<dbReference type="InterPro" id="IPR047544">
    <property type="entry name" value="RING-HC_RBR_RNF216"/>
</dbReference>
<dbReference type="PANTHER" id="PTHR22770:SF47">
    <property type="entry name" value="E3 UBIQUITIN-PROTEIN LIGASE RNF216"/>
    <property type="match status" value="1"/>
</dbReference>
<accession>A0A9W8MFB5</accession>
<evidence type="ECO:0000256" key="3">
    <source>
        <dbReference type="ARBA" id="ARBA00022723"/>
    </source>
</evidence>
<dbReference type="InterPro" id="IPR013083">
    <property type="entry name" value="Znf_RING/FYVE/PHD"/>
</dbReference>
<evidence type="ECO:0000313" key="10">
    <source>
        <dbReference type="EMBL" id="KAJ2926529.1"/>
    </source>
</evidence>
<dbReference type="GO" id="GO:0016740">
    <property type="term" value="F:transferase activity"/>
    <property type="evidence" value="ECO:0007669"/>
    <property type="project" value="UniProtKB-KW"/>
</dbReference>
<dbReference type="InterPro" id="IPR044066">
    <property type="entry name" value="TRIAD_supradom"/>
</dbReference>
<dbReference type="InterPro" id="IPR047546">
    <property type="entry name" value="Rcat_RBR_RNF216"/>
</dbReference>